<dbReference type="Pfam" id="PF11241">
    <property type="entry name" value="DUF3043"/>
    <property type="match status" value="1"/>
</dbReference>
<feature type="compositionally biased region" description="Basic and acidic residues" evidence="1">
    <location>
        <begin position="19"/>
        <end position="41"/>
    </location>
</feature>
<proteinExistence type="predicted"/>
<feature type="region of interest" description="Disordered" evidence="1">
    <location>
        <begin position="1"/>
        <end position="45"/>
    </location>
</feature>
<organism evidence="3">
    <name type="scientific">freshwater metagenome</name>
    <dbReference type="NCBI Taxonomy" id="449393"/>
    <lineage>
        <taxon>unclassified sequences</taxon>
        <taxon>metagenomes</taxon>
        <taxon>ecological metagenomes</taxon>
    </lineage>
</organism>
<protein>
    <submittedName>
        <fullName evidence="3">Unannotated protein</fullName>
    </submittedName>
</protein>
<sequence length="180" mass="20019">MSDSSQPTASNGKGRPTPSRKEREAARKKPLIGDRSKEAKQAARAQLAAKRAEAREGMLNGDERYLTVRDRGPQKKLARDMVDSRFTVGELLLPTVFVAVILNTVNNDVVNLAAILIMWSIMGGMIVDAVLLSRKVTKRLTSKYGEANLERGLKMYVALRSMQMRPMRLPKPQVKRGTVI</sequence>
<gene>
    <name evidence="3" type="ORF">UFOPK1855_00008</name>
</gene>
<dbReference type="InterPro" id="IPR021403">
    <property type="entry name" value="DUF3043"/>
</dbReference>
<reference evidence="3" key="1">
    <citation type="submission" date="2020-05" db="EMBL/GenBank/DDBJ databases">
        <authorList>
            <person name="Chiriac C."/>
            <person name="Salcher M."/>
            <person name="Ghai R."/>
            <person name="Kavagutti S V."/>
        </authorList>
    </citation>
    <scope>NUCLEOTIDE SEQUENCE</scope>
</reference>
<evidence type="ECO:0000256" key="2">
    <source>
        <dbReference type="SAM" id="Phobius"/>
    </source>
</evidence>
<dbReference type="AlphaFoldDB" id="A0A6J6GWB2"/>
<dbReference type="EMBL" id="CAEZUW010000001">
    <property type="protein sequence ID" value="CAB4604223.1"/>
    <property type="molecule type" value="Genomic_DNA"/>
</dbReference>
<keyword evidence="2" id="KW-1133">Transmembrane helix</keyword>
<evidence type="ECO:0000256" key="1">
    <source>
        <dbReference type="SAM" id="MobiDB-lite"/>
    </source>
</evidence>
<keyword evidence="2" id="KW-0472">Membrane</keyword>
<feature type="transmembrane region" description="Helical" evidence="2">
    <location>
        <begin position="112"/>
        <end position="133"/>
    </location>
</feature>
<feature type="transmembrane region" description="Helical" evidence="2">
    <location>
        <begin position="86"/>
        <end position="106"/>
    </location>
</feature>
<accession>A0A6J6GWB2</accession>
<evidence type="ECO:0000313" key="3">
    <source>
        <dbReference type="EMBL" id="CAB4604223.1"/>
    </source>
</evidence>
<name>A0A6J6GWB2_9ZZZZ</name>
<feature type="compositionally biased region" description="Polar residues" evidence="1">
    <location>
        <begin position="1"/>
        <end position="11"/>
    </location>
</feature>
<keyword evidence="2" id="KW-0812">Transmembrane</keyword>